<sequence>MPVMNLLVAFNGSDASVAALRYAASLAKQRGAHVTAILAHTAHEVIDRRSRWIPEEARALLEAANNEILAEVIRRFEELRPALGLGDALDFREETGRIDMLLSEGARYYDMLIVGARTESDDAHVTHHPDRIALQSGRPVIVVPAGYDAGAQHSHAALAWDGGRAAARALSDSLRLLEADGRVSVLTVGKRTSWPITDLMTHLDRHGVEAVHEDFPTTHPVSQTLLSYCERHDPSLLVLGAYEHSKFREDFLGGVTAEVLEKIKIPVLLSH</sequence>
<proteinExistence type="inferred from homology"/>
<dbReference type="InterPro" id="IPR006016">
    <property type="entry name" value="UspA"/>
</dbReference>
<evidence type="ECO:0000256" key="1">
    <source>
        <dbReference type="ARBA" id="ARBA00008791"/>
    </source>
</evidence>
<dbReference type="Pfam" id="PF00582">
    <property type="entry name" value="Usp"/>
    <property type="match status" value="2"/>
</dbReference>
<reference evidence="4" key="1">
    <citation type="submission" date="2016-10" db="EMBL/GenBank/DDBJ databases">
        <authorList>
            <person name="Varghese N."/>
            <person name="Submissions S."/>
        </authorList>
    </citation>
    <scope>NUCLEOTIDE SEQUENCE [LARGE SCALE GENOMIC DNA]</scope>
    <source>
        <strain evidence="4">DSM 10014</strain>
    </source>
</reference>
<name>A0A1H2XRR9_9RHOB</name>
<evidence type="ECO:0000313" key="3">
    <source>
        <dbReference type="EMBL" id="SDW95563.1"/>
    </source>
</evidence>
<dbReference type="Gene3D" id="3.40.50.12370">
    <property type="match status" value="1"/>
</dbReference>
<dbReference type="PANTHER" id="PTHR46268">
    <property type="entry name" value="STRESS RESPONSE PROTEIN NHAX"/>
    <property type="match status" value="1"/>
</dbReference>
<feature type="domain" description="UspA" evidence="2">
    <location>
        <begin position="219"/>
        <end position="269"/>
    </location>
</feature>
<comment type="similarity">
    <text evidence="1">Belongs to the universal stress protein A family.</text>
</comment>
<dbReference type="GeneID" id="94021115"/>
<dbReference type="AlphaFoldDB" id="A0A1H2XRR9"/>
<dbReference type="PANTHER" id="PTHR46268:SF15">
    <property type="entry name" value="UNIVERSAL STRESS PROTEIN HP_0031"/>
    <property type="match status" value="1"/>
</dbReference>
<evidence type="ECO:0000259" key="2">
    <source>
        <dbReference type="Pfam" id="PF00582"/>
    </source>
</evidence>
<dbReference type="STRING" id="60137.SAMN04488041_1047"/>
<dbReference type="EMBL" id="FNNB01000004">
    <property type="protein sequence ID" value="SDW95563.1"/>
    <property type="molecule type" value="Genomic_DNA"/>
</dbReference>
<dbReference type="SUPFAM" id="SSF52402">
    <property type="entry name" value="Adenine nucleotide alpha hydrolases-like"/>
    <property type="match status" value="2"/>
</dbReference>
<accession>A0A1H2XRR9</accession>
<protein>
    <submittedName>
        <fullName evidence="3">Universal stress protein family protein</fullName>
    </submittedName>
</protein>
<dbReference type="InterPro" id="IPR006015">
    <property type="entry name" value="Universal_stress_UspA"/>
</dbReference>
<dbReference type="CDD" id="cd00293">
    <property type="entry name" value="USP-like"/>
    <property type="match status" value="2"/>
</dbReference>
<dbReference type="PRINTS" id="PR01438">
    <property type="entry name" value="UNVRSLSTRESS"/>
</dbReference>
<evidence type="ECO:0000313" key="4">
    <source>
        <dbReference type="Proteomes" id="UP000183076"/>
    </source>
</evidence>
<gene>
    <name evidence="3" type="ORF">SAMN04488041_1047</name>
</gene>
<organism evidence="3 4">
    <name type="scientific">Sulfitobacter pontiacus</name>
    <dbReference type="NCBI Taxonomy" id="60137"/>
    <lineage>
        <taxon>Bacteria</taxon>
        <taxon>Pseudomonadati</taxon>
        <taxon>Pseudomonadota</taxon>
        <taxon>Alphaproteobacteria</taxon>
        <taxon>Rhodobacterales</taxon>
        <taxon>Roseobacteraceae</taxon>
        <taxon>Sulfitobacter</taxon>
    </lineage>
</organism>
<dbReference type="Proteomes" id="UP000183076">
    <property type="component" value="Unassembled WGS sequence"/>
</dbReference>
<dbReference type="RefSeq" id="WP_074635748.1">
    <property type="nucleotide sequence ID" value="NZ_CP160849.1"/>
</dbReference>
<feature type="domain" description="UspA" evidence="2">
    <location>
        <begin position="5"/>
        <end position="144"/>
    </location>
</feature>